<keyword evidence="1" id="KW-0812">Transmembrane</keyword>
<gene>
    <name evidence="2" type="ORF">SDC9_56317</name>
</gene>
<protein>
    <submittedName>
        <fullName evidence="2">Uncharacterized protein</fullName>
    </submittedName>
</protein>
<feature type="transmembrane region" description="Helical" evidence="1">
    <location>
        <begin position="29"/>
        <end position="48"/>
    </location>
</feature>
<accession>A0A644X6S1</accession>
<keyword evidence="1" id="KW-1133">Transmembrane helix</keyword>
<proteinExistence type="predicted"/>
<feature type="transmembrane region" description="Helical" evidence="1">
    <location>
        <begin position="54"/>
        <end position="72"/>
    </location>
</feature>
<keyword evidence="1" id="KW-0472">Membrane</keyword>
<evidence type="ECO:0000256" key="1">
    <source>
        <dbReference type="SAM" id="Phobius"/>
    </source>
</evidence>
<comment type="caution">
    <text evidence="2">The sequence shown here is derived from an EMBL/GenBank/DDBJ whole genome shotgun (WGS) entry which is preliminary data.</text>
</comment>
<organism evidence="2">
    <name type="scientific">bioreactor metagenome</name>
    <dbReference type="NCBI Taxonomy" id="1076179"/>
    <lineage>
        <taxon>unclassified sequences</taxon>
        <taxon>metagenomes</taxon>
        <taxon>ecological metagenomes</taxon>
    </lineage>
</organism>
<name>A0A644X6S1_9ZZZZ</name>
<dbReference type="AlphaFoldDB" id="A0A644X6S1"/>
<evidence type="ECO:0000313" key="2">
    <source>
        <dbReference type="EMBL" id="MPM09993.1"/>
    </source>
</evidence>
<sequence length="171" mass="19142">MEALLINKCTFNKANLLEMTKAIRKSASIALIACSVILLAVSVLNFVVKDSVSTGIVMLVLAVFFGVFDLWLPGYTANAMYKRYQMIYHKEIFSELQFFDDSILSLGEQAKAESHMSYAKVTRVIRTKSLYIIRLSAQLVLLVDQNGFSKGDCAGFEALMKQKATKAKFNF</sequence>
<reference evidence="2" key="1">
    <citation type="submission" date="2019-08" db="EMBL/GenBank/DDBJ databases">
        <authorList>
            <person name="Kucharzyk K."/>
            <person name="Murdoch R.W."/>
            <person name="Higgins S."/>
            <person name="Loffler F."/>
        </authorList>
    </citation>
    <scope>NUCLEOTIDE SEQUENCE</scope>
</reference>
<dbReference type="EMBL" id="VSSQ01001637">
    <property type="protein sequence ID" value="MPM09993.1"/>
    <property type="molecule type" value="Genomic_DNA"/>
</dbReference>